<proteinExistence type="predicted"/>
<reference evidence="2 3" key="1">
    <citation type="journal article" date="2021" name="BMC Genomics">
        <title>Datura genome reveals duplications of psychoactive alkaloid biosynthetic genes and high mutation rate following tissue culture.</title>
        <authorList>
            <person name="Rajewski A."/>
            <person name="Carter-House D."/>
            <person name="Stajich J."/>
            <person name="Litt A."/>
        </authorList>
    </citation>
    <scope>NUCLEOTIDE SEQUENCE [LARGE SCALE GENOMIC DNA]</scope>
    <source>
        <strain evidence="2">AR-01</strain>
    </source>
</reference>
<sequence length="124" mass="13882">MPSMKKLSQIMRMGAREKSQEADLLRSKLQEMALIEENLQVGELERAQPAAASESVKSNDCLVKNNGEDQEDEELANSALLGKLEEKKKELTSMEEAVHDLRKWAEVQDMHSSNLPSSARENIG</sequence>
<evidence type="ECO:0000313" key="3">
    <source>
        <dbReference type="Proteomes" id="UP000823775"/>
    </source>
</evidence>
<evidence type="ECO:0000256" key="1">
    <source>
        <dbReference type="SAM" id="MobiDB-lite"/>
    </source>
</evidence>
<dbReference type="Proteomes" id="UP000823775">
    <property type="component" value="Unassembled WGS sequence"/>
</dbReference>
<protein>
    <submittedName>
        <fullName evidence="2">Uncharacterized protein</fullName>
    </submittedName>
</protein>
<accession>A0ABS8VAZ2</accession>
<comment type="caution">
    <text evidence="2">The sequence shown here is derived from an EMBL/GenBank/DDBJ whole genome shotgun (WGS) entry which is preliminary data.</text>
</comment>
<organism evidence="2 3">
    <name type="scientific">Datura stramonium</name>
    <name type="common">Jimsonweed</name>
    <name type="synonym">Common thornapple</name>
    <dbReference type="NCBI Taxonomy" id="4076"/>
    <lineage>
        <taxon>Eukaryota</taxon>
        <taxon>Viridiplantae</taxon>
        <taxon>Streptophyta</taxon>
        <taxon>Embryophyta</taxon>
        <taxon>Tracheophyta</taxon>
        <taxon>Spermatophyta</taxon>
        <taxon>Magnoliopsida</taxon>
        <taxon>eudicotyledons</taxon>
        <taxon>Gunneridae</taxon>
        <taxon>Pentapetalae</taxon>
        <taxon>asterids</taxon>
        <taxon>lamiids</taxon>
        <taxon>Solanales</taxon>
        <taxon>Solanaceae</taxon>
        <taxon>Solanoideae</taxon>
        <taxon>Datureae</taxon>
        <taxon>Datura</taxon>
    </lineage>
</organism>
<feature type="region of interest" description="Disordered" evidence="1">
    <location>
        <begin position="46"/>
        <end position="74"/>
    </location>
</feature>
<evidence type="ECO:0000313" key="2">
    <source>
        <dbReference type="EMBL" id="MCD9643269.1"/>
    </source>
</evidence>
<name>A0ABS8VAZ2_DATST</name>
<gene>
    <name evidence="2" type="ORF">HAX54_030589</name>
</gene>
<dbReference type="EMBL" id="JACEIK010003843">
    <property type="protein sequence ID" value="MCD9643269.1"/>
    <property type="molecule type" value="Genomic_DNA"/>
</dbReference>
<keyword evidence="3" id="KW-1185">Reference proteome</keyword>